<reference evidence="2 3" key="1">
    <citation type="journal article" date="2022" name="Int. J. Syst. Evol. Microbiol.">
        <title>Pseudomonas aegrilactucae sp. nov. and Pseudomonas morbosilactucae sp. nov., pathogens causing bacterial rot of lettuce in Japan.</title>
        <authorList>
            <person name="Sawada H."/>
            <person name="Fujikawa T."/>
            <person name="Satou M."/>
        </authorList>
    </citation>
    <scope>NUCLEOTIDE SEQUENCE [LARGE SCALE GENOMIC DNA]</scope>
    <source>
        <strain evidence="2 3">MAFF 302030</strain>
    </source>
</reference>
<organism evidence="2 3">
    <name type="scientific">Pseudomonas morbosilactucae</name>
    <dbReference type="NCBI Taxonomy" id="2938197"/>
    <lineage>
        <taxon>Bacteria</taxon>
        <taxon>Pseudomonadati</taxon>
        <taxon>Pseudomonadota</taxon>
        <taxon>Gammaproteobacteria</taxon>
        <taxon>Pseudomonadales</taxon>
        <taxon>Pseudomonadaceae</taxon>
        <taxon>Pseudomonas</taxon>
    </lineage>
</organism>
<gene>
    <name evidence="2" type="ORF">M1B34_17980</name>
</gene>
<feature type="signal peptide" evidence="1">
    <location>
        <begin position="1"/>
        <end position="22"/>
    </location>
</feature>
<dbReference type="AlphaFoldDB" id="A0A9X1YWQ9"/>
<proteinExistence type="predicted"/>
<reference evidence="2 3" key="2">
    <citation type="journal article" date="2023" name="Plant Pathol.">
        <title>Dismantling and reorganizing Pseudomonas marginalis sensu#lato.</title>
        <authorList>
            <person name="Sawada H."/>
            <person name="Fujikawa T."/>
            <person name="Satou M."/>
        </authorList>
    </citation>
    <scope>NUCLEOTIDE SEQUENCE [LARGE SCALE GENOMIC DNA]</scope>
    <source>
        <strain evidence="2 3">MAFF 302030</strain>
    </source>
</reference>
<dbReference type="EMBL" id="JALQCW010000044">
    <property type="protein sequence ID" value="MCK9799542.1"/>
    <property type="molecule type" value="Genomic_DNA"/>
</dbReference>
<name>A0A9X1YWQ9_9PSED</name>
<accession>A0A9X1YWQ9</accession>
<keyword evidence="1" id="KW-0732">Signal</keyword>
<dbReference type="RefSeq" id="WP_268265848.1">
    <property type="nucleotide sequence ID" value="NZ_JALQCW010000044.1"/>
</dbReference>
<evidence type="ECO:0000256" key="1">
    <source>
        <dbReference type="SAM" id="SignalP"/>
    </source>
</evidence>
<sequence length="468" mass="51561">MRKHIAACFSLILIIVVTPAHAWGKKDVSIYFELSEPVQSRDDQYQVIAINTYAMPAFCADSFKGSVVRSLIGKSNKASLLVTLDKIPVLNMSYDDKTGKCAIHEYREKSLNGQLLIASTKPDHQLGLIYVSEERVDGITNLVNVANTILGAQSNLVSAPVTDTLLPFLVNAYEQAARSGVDYVVDFDIPGVQNHESKATLKGVIGDSAPRTLVTFQRITKDSVLDTSAYSQILGKTISGGKSPNEVLIARRATEGGAFKAGGLATVTRECDLLGAAYRDSLNQADLQRLLESYLLTNHRKYLTIGMVEDCLGKPLPTPTKQLAFKILADEIVEPLSEYDTSFLRNLFNGRSEKILMANAKFSDRSRELGVSTVSEYINVSDSMPLCHTFMTYDEAAFVQIIKSKPYYVYVAVDRLYKVGETTADKSSKIESITVSKNQDDLYGEKDGVSRCLNAEMQKTRLAGLWTQ</sequence>
<comment type="caution">
    <text evidence="2">The sequence shown here is derived from an EMBL/GenBank/DDBJ whole genome shotgun (WGS) entry which is preliminary data.</text>
</comment>
<dbReference type="Proteomes" id="UP001155059">
    <property type="component" value="Unassembled WGS sequence"/>
</dbReference>
<evidence type="ECO:0000313" key="3">
    <source>
        <dbReference type="Proteomes" id="UP001155059"/>
    </source>
</evidence>
<evidence type="ECO:0000313" key="2">
    <source>
        <dbReference type="EMBL" id="MCK9799542.1"/>
    </source>
</evidence>
<feature type="chain" id="PRO_5040762025" evidence="1">
    <location>
        <begin position="23"/>
        <end position="468"/>
    </location>
</feature>
<protein>
    <submittedName>
        <fullName evidence="2">Uncharacterized protein</fullName>
    </submittedName>
</protein>